<organism evidence="2 3">
    <name type="scientific">Embleya hyalina</name>
    <dbReference type="NCBI Taxonomy" id="516124"/>
    <lineage>
        <taxon>Bacteria</taxon>
        <taxon>Bacillati</taxon>
        <taxon>Actinomycetota</taxon>
        <taxon>Actinomycetes</taxon>
        <taxon>Kitasatosporales</taxon>
        <taxon>Streptomycetaceae</taxon>
        <taxon>Embleya</taxon>
    </lineage>
</organism>
<evidence type="ECO:0000313" key="2">
    <source>
        <dbReference type="EMBL" id="GCE00654.1"/>
    </source>
</evidence>
<keyword evidence="3" id="KW-1185">Reference proteome</keyword>
<dbReference type="PANTHER" id="PTHR36512:SF3">
    <property type="entry name" value="BLR5678 PROTEIN"/>
    <property type="match status" value="1"/>
</dbReference>
<dbReference type="PANTHER" id="PTHR36512">
    <property type="entry name" value="D-AMINOPEPTIDASE"/>
    <property type="match status" value="1"/>
</dbReference>
<proteinExistence type="inferred from homology"/>
<dbReference type="RefSeq" id="WP_126642356.1">
    <property type="nucleotide sequence ID" value="NZ_BIFH01000041.1"/>
</dbReference>
<sequence length="367" mass="38412">MTRLRDLGIETGILSPGPRNAISDVAGVTVGHTTVIRDDDVIARTGVTVVRPRPGHVRTRPLFAGSATLNGNGEMTGLEWVRESGLLTTDLAITGTHSVGVVRDTLVAIDTAHDTFRNAFSLPVVGETADLSFNSGNAQFVTGEHVRAAYASASADFDEGSVGGGTGMVCHGFKGGIGTASRRLDERAGGWTVGVLVQANHGTRHDFRVDGRPVGRHRRLAQVPLPGRIEPGGEPSMPPGSGSIIVIVATDAPLLPDQCRRLATRTGIGVGRVGGGIQDSSGDIMLAFSTATENVPTEGYAGGYPPLTRHFAVPHQALDDLFRAVVEATEESIVNAMLAAPTMTGARGFTAYGLDPEDLRAAFHDVR</sequence>
<evidence type="ECO:0000313" key="3">
    <source>
        <dbReference type="Proteomes" id="UP000286931"/>
    </source>
</evidence>
<dbReference type="Pfam" id="PF03576">
    <property type="entry name" value="Peptidase_S58"/>
    <property type="match status" value="1"/>
</dbReference>
<dbReference type="GO" id="GO:0004177">
    <property type="term" value="F:aminopeptidase activity"/>
    <property type="evidence" value="ECO:0007669"/>
    <property type="project" value="UniProtKB-KW"/>
</dbReference>
<dbReference type="InterPro" id="IPR016117">
    <property type="entry name" value="ArgJ-like_dom_sf"/>
</dbReference>
<dbReference type="OrthoDB" id="9770388at2"/>
<comment type="similarity">
    <text evidence="1">Belongs to the peptidase S58 family.</text>
</comment>
<dbReference type="InterPro" id="IPR005321">
    <property type="entry name" value="Peptidase_S58_DmpA"/>
</dbReference>
<keyword evidence="2" id="KW-0378">Hydrolase</keyword>
<keyword evidence="2" id="KW-0645">Protease</keyword>
<name>A0A401Z1C5_9ACTN</name>
<dbReference type="Proteomes" id="UP000286931">
    <property type="component" value="Unassembled WGS sequence"/>
</dbReference>
<accession>A0A401Z1C5</accession>
<dbReference type="AlphaFoldDB" id="A0A401Z1C5"/>
<evidence type="ECO:0000256" key="1">
    <source>
        <dbReference type="ARBA" id="ARBA00007068"/>
    </source>
</evidence>
<reference evidence="2 3" key="1">
    <citation type="submission" date="2018-12" db="EMBL/GenBank/DDBJ databases">
        <title>Draft genome sequence of Embleya hyalina NBRC 13850T.</title>
        <authorList>
            <person name="Komaki H."/>
            <person name="Hosoyama A."/>
            <person name="Kimura A."/>
            <person name="Ichikawa N."/>
            <person name="Tamura T."/>
        </authorList>
    </citation>
    <scope>NUCLEOTIDE SEQUENCE [LARGE SCALE GENOMIC DNA]</scope>
    <source>
        <strain evidence="2 3">NBRC 13850</strain>
    </source>
</reference>
<dbReference type="Gene3D" id="3.60.70.12">
    <property type="entry name" value="L-amino peptidase D-ALA esterase/amidase"/>
    <property type="match status" value="1"/>
</dbReference>
<protein>
    <submittedName>
        <fullName evidence="2">D-aminopeptidase</fullName>
    </submittedName>
</protein>
<comment type="caution">
    <text evidence="2">The sequence shown here is derived from an EMBL/GenBank/DDBJ whole genome shotgun (WGS) entry which is preliminary data.</text>
</comment>
<keyword evidence="2" id="KW-0031">Aminopeptidase</keyword>
<dbReference type="EMBL" id="BIFH01000041">
    <property type="protein sequence ID" value="GCE00654.1"/>
    <property type="molecule type" value="Genomic_DNA"/>
</dbReference>
<gene>
    <name evidence="2" type="ORF">EHYA_08380</name>
</gene>
<dbReference type="SUPFAM" id="SSF56266">
    <property type="entry name" value="DmpA/ArgJ-like"/>
    <property type="match status" value="1"/>
</dbReference>